<protein>
    <submittedName>
        <fullName evidence="1">Uncharacterized protein</fullName>
    </submittedName>
</protein>
<dbReference type="RefSeq" id="WP_109809911.1">
    <property type="nucleotide sequence ID" value="NZ_QGKU01000003.1"/>
</dbReference>
<accession>A0A2V2LG51</accession>
<dbReference type="AlphaFoldDB" id="A0A2V2LG51"/>
<evidence type="ECO:0000313" key="2">
    <source>
        <dbReference type="Proteomes" id="UP000245680"/>
    </source>
</evidence>
<name>A0A2V2LG51_9RHOB</name>
<keyword evidence="2" id="KW-1185">Reference proteome</keyword>
<proteinExistence type="predicted"/>
<comment type="caution">
    <text evidence="1">The sequence shown here is derived from an EMBL/GenBank/DDBJ whole genome shotgun (WGS) entry which is preliminary data.</text>
</comment>
<gene>
    <name evidence="1" type="ORF">DKT77_01180</name>
</gene>
<organism evidence="1 2">
    <name type="scientific">Meridianimarinicoccus roseus</name>
    <dbReference type="NCBI Taxonomy" id="2072018"/>
    <lineage>
        <taxon>Bacteria</taxon>
        <taxon>Pseudomonadati</taxon>
        <taxon>Pseudomonadota</taxon>
        <taxon>Alphaproteobacteria</taxon>
        <taxon>Rhodobacterales</taxon>
        <taxon>Paracoccaceae</taxon>
        <taxon>Meridianimarinicoccus</taxon>
    </lineage>
</organism>
<sequence length="175" mass="18867">MEGKVLLVIGCIGDRSLTTWPEAAVAGDISLPKGCSATYDLAVIDMLRDLLRPRTGTDDLEAQYREFRLRNGMRRRAAELARMGFNPGPTGHGGCFDFVRDMGDAVEPPVIASHGALLRRLERDQTQSGADLRALSAMVAGGTARDDGTRAWALSPLFTAAGDGLHLRRDDPMDG</sequence>
<dbReference type="Proteomes" id="UP000245680">
    <property type="component" value="Unassembled WGS sequence"/>
</dbReference>
<reference evidence="1 2" key="1">
    <citation type="submission" date="2018-05" db="EMBL/GenBank/DDBJ databases">
        <title>Rhodobacteraceae gen. nov., sp. nov. isolated from sea water.</title>
        <authorList>
            <person name="Ren Y."/>
        </authorList>
    </citation>
    <scope>NUCLEOTIDE SEQUENCE [LARGE SCALE GENOMIC DNA]</scope>
    <source>
        <strain evidence="1 2">TG-679</strain>
    </source>
</reference>
<dbReference type="EMBL" id="QGKU01000003">
    <property type="protein sequence ID" value="PWR04610.1"/>
    <property type="molecule type" value="Genomic_DNA"/>
</dbReference>
<evidence type="ECO:0000313" key="1">
    <source>
        <dbReference type="EMBL" id="PWR04610.1"/>
    </source>
</evidence>